<gene>
    <name evidence="1" type="ORF">GA0074695_4298</name>
</gene>
<evidence type="ECO:0000313" key="2">
    <source>
        <dbReference type="Proteomes" id="UP000198242"/>
    </source>
</evidence>
<dbReference type="RefSeq" id="WP_089007834.1">
    <property type="nucleotide sequence ID" value="NZ_LT607411.1"/>
</dbReference>
<accession>A0A1C4YHN8</accession>
<dbReference type="EMBL" id="LT607411">
    <property type="protein sequence ID" value="SCF20249.1"/>
    <property type="molecule type" value="Genomic_DNA"/>
</dbReference>
<dbReference type="OrthoDB" id="5195812at2"/>
<sequence length="136" mass="15290">MSVCVTCRTDLRTVVRIGSRGVPHGSPGHQVNYRWTSLSACPECEAGLLVHFDHDCFHQPWEEPWDMDWSWPVAGDGVQRLKAALAQCPDPLQPSCECPVHRSLRDSTERSPSREVPMTIVLTEDGLPQVRSVRML</sequence>
<organism evidence="1 2">
    <name type="scientific">Micromonospora viridifaciens</name>
    <dbReference type="NCBI Taxonomy" id="1881"/>
    <lineage>
        <taxon>Bacteria</taxon>
        <taxon>Bacillati</taxon>
        <taxon>Actinomycetota</taxon>
        <taxon>Actinomycetes</taxon>
        <taxon>Micromonosporales</taxon>
        <taxon>Micromonosporaceae</taxon>
        <taxon>Micromonospora</taxon>
    </lineage>
</organism>
<evidence type="ECO:0000313" key="1">
    <source>
        <dbReference type="EMBL" id="SCF20249.1"/>
    </source>
</evidence>
<reference evidence="2" key="1">
    <citation type="submission" date="2016-06" db="EMBL/GenBank/DDBJ databases">
        <authorList>
            <person name="Varghese N."/>
            <person name="Submissions Spin"/>
        </authorList>
    </citation>
    <scope>NUCLEOTIDE SEQUENCE [LARGE SCALE GENOMIC DNA]</scope>
    <source>
        <strain evidence="2">DSM 43909</strain>
    </source>
</reference>
<protein>
    <submittedName>
        <fullName evidence="1">Uncharacterized protein</fullName>
    </submittedName>
</protein>
<keyword evidence="2" id="KW-1185">Reference proteome</keyword>
<dbReference type="Proteomes" id="UP000198242">
    <property type="component" value="Chromosome I"/>
</dbReference>
<name>A0A1C4YHN8_MICVI</name>
<proteinExistence type="predicted"/>
<dbReference type="AlphaFoldDB" id="A0A1C4YHN8"/>